<name>A0A2T1FSN4_9CYAN</name>
<dbReference type="InterPro" id="IPR004099">
    <property type="entry name" value="Pyr_nucl-diS_OxRdtase_dimer"/>
</dbReference>
<dbReference type="EMBL" id="PVWO01000449">
    <property type="protein sequence ID" value="PSB47998.1"/>
    <property type="molecule type" value="Genomic_DNA"/>
</dbReference>
<feature type="domain" description="FAD/NAD(P)-binding" evidence="5">
    <location>
        <begin position="3"/>
        <end position="303"/>
    </location>
</feature>
<evidence type="ECO:0000259" key="5">
    <source>
        <dbReference type="Pfam" id="PF07992"/>
    </source>
</evidence>
<dbReference type="Gene3D" id="3.50.50.60">
    <property type="entry name" value="FAD/NAD(P)-binding domain"/>
    <property type="match status" value="2"/>
</dbReference>
<dbReference type="PANTHER" id="PTHR43014:SF2">
    <property type="entry name" value="MERCURIC REDUCTASE"/>
    <property type="match status" value="1"/>
</dbReference>
<dbReference type="SUPFAM" id="SSF55424">
    <property type="entry name" value="FAD/NAD-linked reductases, dimerisation (C-terminal) domain"/>
    <property type="match status" value="1"/>
</dbReference>
<feature type="domain" description="Pyridine nucleotide-disulphide oxidoreductase dimerisation" evidence="4">
    <location>
        <begin position="335"/>
        <end position="439"/>
    </location>
</feature>
<proteinExistence type="predicted"/>
<keyword evidence="2" id="KW-0285">Flavoprotein</keyword>
<feature type="non-terminal residue" evidence="6">
    <location>
        <position position="1"/>
    </location>
</feature>
<dbReference type="PANTHER" id="PTHR43014">
    <property type="entry name" value="MERCURIC REDUCTASE"/>
    <property type="match status" value="1"/>
</dbReference>
<dbReference type="GO" id="GO:0003955">
    <property type="term" value="F:NAD(P)H dehydrogenase (quinone) activity"/>
    <property type="evidence" value="ECO:0007669"/>
    <property type="project" value="TreeGrafter"/>
</dbReference>
<dbReference type="InterPro" id="IPR023753">
    <property type="entry name" value="FAD/NAD-binding_dom"/>
</dbReference>
<dbReference type="InterPro" id="IPR016156">
    <property type="entry name" value="FAD/NAD-linked_Rdtase_dimer_sf"/>
</dbReference>
<evidence type="ECO:0000256" key="2">
    <source>
        <dbReference type="ARBA" id="ARBA00022630"/>
    </source>
</evidence>
<dbReference type="OrthoDB" id="9807946at2"/>
<gene>
    <name evidence="6" type="ORF">C7B77_24060</name>
</gene>
<keyword evidence="7" id="KW-1185">Reference proteome</keyword>
<dbReference type="Pfam" id="PF07992">
    <property type="entry name" value="Pyr_redox_2"/>
    <property type="match status" value="1"/>
</dbReference>
<comment type="cofactor">
    <cofactor evidence="1">
        <name>FAD</name>
        <dbReference type="ChEBI" id="CHEBI:57692"/>
    </cofactor>
</comment>
<dbReference type="Pfam" id="PF02852">
    <property type="entry name" value="Pyr_redox_dim"/>
    <property type="match status" value="1"/>
</dbReference>
<dbReference type="Gene3D" id="3.30.390.30">
    <property type="match status" value="1"/>
</dbReference>
<sequence>VEYDLVIIGATEAARTAAIEAIGLRARVALVLPDGQLHPQRDFYPYALAQIATQHRRDRGRLQSLTSYPWKYAHLAIDRLEERSSPALLAAMGVDTIVGMGEFSRRPQLAYNVGERSLRAKAYAIATGSVAHYSLIPGIQAAGYLTIDRLPSLVDRDIPLKWAIIGSESIGIELAQTLAKLGAQVTLIVETEQILPHEDSELANLIQAQLEADGVKIYLETLVTNVGREDGIKIITIGDDSLFVNEIFLALPARPFLEPVNATPIGIEYTDKGISIDNKLRTSHPQIYAFGSVCGNVLGGYHSQALERYEAQVAVRNALSRRKTKVNFKSYNNLPWAVYTDPPMARVGMTIGTALNSNRRDLTIIKQYFKNSNRAILENITSGYCQIIVTQKGLILGVEIVGQNAPELIQILTLAIHQKLRIADLVTLPYLSPSYTEFIYQTAQEWHTQQRERDSRLSWIDRLLWWK</sequence>
<dbReference type="PRINTS" id="PR00411">
    <property type="entry name" value="PNDRDTASEI"/>
</dbReference>
<evidence type="ECO:0000313" key="7">
    <source>
        <dbReference type="Proteomes" id="UP000238937"/>
    </source>
</evidence>
<comment type="caution">
    <text evidence="6">The sequence shown here is derived from an EMBL/GenBank/DDBJ whole genome shotgun (WGS) entry which is preliminary data.</text>
</comment>
<keyword evidence="3" id="KW-0274">FAD</keyword>
<organism evidence="6 7">
    <name type="scientific">Chamaesiphon polymorphus CCALA 037</name>
    <dbReference type="NCBI Taxonomy" id="2107692"/>
    <lineage>
        <taxon>Bacteria</taxon>
        <taxon>Bacillati</taxon>
        <taxon>Cyanobacteriota</taxon>
        <taxon>Cyanophyceae</taxon>
        <taxon>Gomontiellales</taxon>
        <taxon>Chamaesiphonaceae</taxon>
        <taxon>Chamaesiphon</taxon>
    </lineage>
</organism>
<reference evidence="6 7" key="1">
    <citation type="submission" date="2018-03" db="EMBL/GenBank/DDBJ databases">
        <title>The ancient ancestry and fast evolution of plastids.</title>
        <authorList>
            <person name="Moore K.R."/>
            <person name="Magnabosco C."/>
            <person name="Momper L."/>
            <person name="Gold D.A."/>
            <person name="Bosak T."/>
            <person name="Fournier G.P."/>
        </authorList>
    </citation>
    <scope>NUCLEOTIDE SEQUENCE [LARGE SCALE GENOMIC DNA]</scope>
    <source>
        <strain evidence="6 7">CCALA 037</strain>
    </source>
</reference>
<dbReference type="GO" id="GO:0050660">
    <property type="term" value="F:flavin adenine dinucleotide binding"/>
    <property type="evidence" value="ECO:0007669"/>
    <property type="project" value="TreeGrafter"/>
</dbReference>
<evidence type="ECO:0000256" key="3">
    <source>
        <dbReference type="ARBA" id="ARBA00022827"/>
    </source>
</evidence>
<dbReference type="PRINTS" id="PR00368">
    <property type="entry name" value="FADPNR"/>
</dbReference>
<dbReference type="Proteomes" id="UP000238937">
    <property type="component" value="Unassembled WGS sequence"/>
</dbReference>
<evidence type="ECO:0008006" key="8">
    <source>
        <dbReference type="Google" id="ProtNLM"/>
    </source>
</evidence>
<evidence type="ECO:0000259" key="4">
    <source>
        <dbReference type="Pfam" id="PF02852"/>
    </source>
</evidence>
<dbReference type="InterPro" id="IPR036188">
    <property type="entry name" value="FAD/NAD-bd_sf"/>
</dbReference>
<dbReference type="RefSeq" id="WP_106310877.1">
    <property type="nucleotide sequence ID" value="NZ_PVWO01000449.1"/>
</dbReference>
<dbReference type="SUPFAM" id="SSF51905">
    <property type="entry name" value="FAD/NAD(P)-binding domain"/>
    <property type="match status" value="1"/>
</dbReference>
<accession>A0A2T1FSN4</accession>
<protein>
    <recommendedName>
        <fullName evidence="8">Mercuric reductase</fullName>
    </recommendedName>
</protein>
<evidence type="ECO:0000313" key="6">
    <source>
        <dbReference type="EMBL" id="PSB47998.1"/>
    </source>
</evidence>
<dbReference type="AlphaFoldDB" id="A0A2T1FSN4"/>
<evidence type="ECO:0000256" key="1">
    <source>
        <dbReference type="ARBA" id="ARBA00001974"/>
    </source>
</evidence>